<protein>
    <submittedName>
        <fullName evidence="2">Uncharacterized protein</fullName>
    </submittedName>
</protein>
<evidence type="ECO:0000313" key="3">
    <source>
        <dbReference type="Proteomes" id="UP001237823"/>
    </source>
</evidence>
<evidence type="ECO:0000256" key="1">
    <source>
        <dbReference type="SAM" id="Phobius"/>
    </source>
</evidence>
<keyword evidence="1" id="KW-0812">Transmembrane</keyword>
<name>A0ABT7TC91_9MICO</name>
<keyword evidence="1" id="KW-0472">Membrane</keyword>
<feature type="transmembrane region" description="Helical" evidence="1">
    <location>
        <begin position="129"/>
        <end position="152"/>
    </location>
</feature>
<proteinExistence type="predicted"/>
<keyword evidence="1" id="KW-1133">Transmembrane helix</keyword>
<reference evidence="2 3" key="1">
    <citation type="submission" date="2023-06" db="EMBL/GenBank/DDBJ databases">
        <authorList>
            <person name="Feng G."/>
            <person name="Li J."/>
            <person name="Zhu H."/>
        </authorList>
    </citation>
    <scope>NUCLEOTIDE SEQUENCE [LARGE SCALE GENOMIC DNA]</scope>
    <source>
        <strain evidence="2 3">RHCKG23</strain>
    </source>
</reference>
<dbReference type="Proteomes" id="UP001237823">
    <property type="component" value="Unassembled WGS sequence"/>
</dbReference>
<dbReference type="EMBL" id="JAUCML010000013">
    <property type="protein sequence ID" value="MDM7886529.1"/>
    <property type="molecule type" value="Genomic_DNA"/>
</dbReference>
<gene>
    <name evidence="2" type="ORF">QUG92_15570</name>
</gene>
<keyword evidence="3" id="KW-1185">Reference proteome</keyword>
<evidence type="ECO:0000313" key="2">
    <source>
        <dbReference type="EMBL" id="MDM7886529.1"/>
    </source>
</evidence>
<organism evidence="2 3">
    <name type="scientific">Curtobacterium citri</name>
    <dbReference type="NCBI Taxonomy" id="3055139"/>
    <lineage>
        <taxon>Bacteria</taxon>
        <taxon>Bacillati</taxon>
        <taxon>Actinomycetota</taxon>
        <taxon>Actinomycetes</taxon>
        <taxon>Micrococcales</taxon>
        <taxon>Microbacteriaceae</taxon>
        <taxon>Curtobacterium</taxon>
    </lineage>
</organism>
<comment type="caution">
    <text evidence="2">The sequence shown here is derived from an EMBL/GenBank/DDBJ whole genome shotgun (WGS) entry which is preliminary data.</text>
</comment>
<accession>A0ABT7TC91</accession>
<sequence length="155" mass="17220">MIRHISRSAKPSSEDKRQYLEQIQAIISRMAAASSAAKTWMLPIVTAAYGYALVETEVKLALLGMAATSVFAVLDAGYLRQERAFRALYQAASQGKVAAYDMNVARYYNRSNADNQDVRAANCEWRKIIWSWSLAGFYVPVVSLGSLFILGIELT</sequence>
<dbReference type="RefSeq" id="WP_289459876.1">
    <property type="nucleotide sequence ID" value="NZ_JAUCML010000013.1"/>
</dbReference>